<evidence type="ECO:0008006" key="4">
    <source>
        <dbReference type="Google" id="ProtNLM"/>
    </source>
</evidence>
<organism evidence="2 3">
    <name type="scientific">Haloarcula salinisoli</name>
    <dbReference type="NCBI Taxonomy" id="2487746"/>
    <lineage>
        <taxon>Archaea</taxon>
        <taxon>Methanobacteriati</taxon>
        <taxon>Methanobacteriota</taxon>
        <taxon>Stenosarchaea group</taxon>
        <taxon>Halobacteria</taxon>
        <taxon>Halobacteriales</taxon>
        <taxon>Haloarculaceae</taxon>
        <taxon>Haloarcula</taxon>
    </lineage>
</organism>
<feature type="compositionally biased region" description="Acidic residues" evidence="1">
    <location>
        <begin position="124"/>
        <end position="150"/>
    </location>
</feature>
<dbReference type="InterPro" id="IPR014746">
    <property type="entry name" value="Gln_synth/guanido_kin_cat_dom"/>
</dbReference>
<dbReference type="PANTHER" id="PTHR36510:SF3">
    <property type="entry name" value="CONSERVED PROTEIN"/>
    <property type="match status" value="1"/>
</dbReference>
<evidence type="ECO:0000313" key="3">
    <source>
        <dbReference type="Proteomes" id="UP000783863"/>
    </source>
</evidence>
<dbReference type="InterPro" id="IPR050141">
    <property type="entry name" value="GCL_type2/YbdK_subfam"/>
</dbReference>
<dbReference type="Pfam" id="PF04107">
    <property type="entry name" value="GCS2"/>
    <property type="match status" value="1"/>
</dbReference>
<dbReference type="EMBL" id="RKLQ01000002">
    <property type="protein sequence ID" value="MBX0304833.1"/>
    <property type="molecule type" value="Genomic_DNA"/>
</dbReference>
<sequence length="656" mass="72565">MDDIVDLVRRSLADETYGEFTDRVDAQAAELRRAIAAGEFDNEAFSVGLEVELYAINSVPEPPEPEEDDEDTEDDGADAALDDDPGGDGGSAWDGSLEPQSESGGSGASLEPQGESGGSGASLEPEDETPPPDTGDGEAEAESADDDSGEDFGPGEGPSLDVDPDSPLAPDDPEDVEPDEPEPAVEADAEEEDDEPYMEPEEWEGRLTRLPDVVFDGEANKELGLHNAEINTEPNTFDGAGMEVQTTAVEMHTKQARAQAEKQNCELILDAMWTIPPEEGGEAYLSAHEERDGVILADNMRQAPRYVALDNEAVQHAGGAIDFSVPGYEGSFPTILFESLATSIQPHLQIPDTDAFPEYYNAAIRTLGPLLALSVNSPFLPADFYPEDTDGEWLCANTDHELRISAFEQSVNTSENPKVRVPRDIDTVEDVVDRVVADDLFGPFLREWLDESERDTLEDDIWEFDHKRGTYWRWLRCVIGGTPVDGASDERSLRIEYRPLPTQPHVKDMIGLQALTVGLIRGLVVADHPVTELPWVEAERSFYAAASDGLEADLSWVTIHGERTTDHEVIFDEIFRFARLGLEEQDLPEARIDEYLDPIEDRYDAGETPSSWKIDRVRSHLDDGLALEDAMTEMQREYFEHCREHHAFAEWVRDDA</sequence>
<comment type="caution">
    <text evidence="2">The sequence shown here is derived from an EMBL/GenBank/DDBJ whole genome shotgun (WGS) entry which is preliminary data.</text>
</comment>
<keyword evidence="3" id="KW-1185">Reference proteome</keyword>
<dbReference type="Proteomes" id="UP000783863">
    <property type="component" value="Unassembled WGS sequence"/>
</dbReference>
<reference evidence="2" key="1">
    <citation type="submission" date="2021-06" db="EMBL/GenBank/DDBJ databases">
        <title>Halomicroarcula sp. F24A a new haloarchaeum isolated from saline soil.</title>
        <authorList>
            <person name="Duran-Viseras A."/>
            <person name="Sanchez-Porro C."/>
            <person name="Ventosa A."/>
        </authorList>
    </citation>
    <scope>NUCLEOTIDE SEQUENCE</scope>
    <source>
        <strain evidence="2">F24A</strain>
    </source>
</reference>
<dbReference type="InterPro" id="IPR006336">
    <property type="entry name" value="GCS2"/>
</dbReference>
<dbReference type="GO" id="GO:0016879">
    <property type="term" value="F:ligase activity, forming carbon-nitrogen bonds"/>
    <property type="evidence" value="ECO:0007669"/>
    <property type="project" value="TreeGrafter"/>
</dbReference>
<feature type="region of interest" description="Disordered" evidence="1">
    <location>
        <begin position="55"/>
        <end position="208"/>
    </location>
</feature>
<gene>
    <name evidence="2" type="ORF">EGD98_14260</name>
</gene>
<name>A0A8J7YJN1_9EURY</name>
<accession>A0A8J7YJN1</accession>
<dbReference type="SUPFAM" id="SSF55931">
    <property type="entry name" value="Glutamine synthetase/guanido kinase"/>
    <property type="match status" value="1"/>
</dbReference>
<dbReference type="AlphaFoldDB" id="A0A8J7YJN1"/>
<dbReference type="PANTHER" id="PTHR36510">
    <property type="entry name" value="GLUTAMATE--CYSTEINE LIGASE 2-RELATED"/>
    <property type="match status" value="1"/>
</dbReference>
<dbReference type="RefSeq" id="WP_220589029.1">
    <property type="nucleotide sequence ID" value="NZ_RKLQ01000002.1"/>
</dbReference>
<proteinExistence type="predicted"/>
<evidence type="ECO:0000256" key="1">
    <source>
        <dbReference type="SAM" id="MobiDB-lite"/>
    </source>
</evidence>
<feature type="compositionally biased region" description="Acidic residues" evidence="1">
    <location>
        <begin position="171"/>
        <end position="202"/>
    </location>
</feature>
<dbReference type="Gene3D" id="3.30.590.20">
    <property type="match status" value="1"/>
</dbReference>
<feature type="compositionally biased region" description="Acidic residues" evidence="1">
    <location>
        <begin position="63"/>
        <end position="86"/>
    </location>
</feature>
<protein>
    <recommendedName>
        <fullName evidence="4">Gamma-glutamyl:cysteine ligase YbdK, ATP-grasp superfamily</fullName>
    </recommendedName>
</protein>
<evidence type="ECO:0000313" key="2">
    <source>
        <dbReference type="EMBL" id="MBX0304833.1"/>
    </source>
</evidence>